<dbReference type="SUPFAM" id="SSF56784">
    <property type="entry name" value="HAD-like"/>
    <property type="match status" value="1"/>
</dbReference>
<evidence type="ECO:0000313" key="3">
    <source>
        <dbReference type="Proteomes" id="UP000256485"/>
    </source>
</evidence>
<dbReference type="Pfam" id="PF13344">
    <property type="entry name" value="Hydrolase_6"/>
    <property type="match status" value="1"/>
</dbReference>
<accession>A0A3D9VFT0</accession>
<dbReference type="AlphaFoldDB" id="A0A3D9VFT0"/>
<organism evidence="2 3">
    <name type="scientific">Thermasporomyces composti</name>
    <dbReference type="NCBI Taxonomy" id="696763"/>
    <lineage>
        <taxon>Bacteria</taxon>
        <taxon>Bacillati</taxon>
        <taxon>Actinomycetota</taxon>
        <taxon>Actinomycetes</taxon>
        <taxon>Propionibacteriales</taxon>
        <taxon>Nocardioidaceae</taxon>
        <taxon>Thermasporomyces</taxon>
    </lineage>
</organism>
<dbReference type="Pfam" id="PF18407">
    <property type="entry name" value="GNAT_like"/>
    <property type="match status" value="1"/>
</dbReference>
<dbReference type="PANTHER" id="PTHR19288">
    <property type="entry name" value="4-NITROPHENYLPHOSPHATASE-RELATED"/>
    <property type="match status" value="1"/>
</dbReference>
<dbReference type="InterPro" id="IPR006357">
    <property type="entry name" value="HAD-SF_hydro_IIA"/>
</dbReference>
<keyword evidence="3" id="KW-1185">Reference proteome</keyword>
<comment type="caution">
    <text evidence="2">The sequence shown here is derived from an EMBL/GenBank/DDBJ whole genome shotgun (WGS) entry which is preliminary data.</text>
</comment>
<dbReference type="GO" id="GO:0005737">
    <property type="term" value="C:cytoplasm"/>
    <property type="evidence" value="ECO:0007669"/>
    <property type="project" value="TreeGrafter"/>
</dbReference>
<dbReference type="EMBL" id="QTUC01000001">
    <property type="protein sequence ID" value="REF38015.1"/>
    <property type="molecule type" value="Genomic_DNA"/>
</dbReference>
<dbReference type="Proteomes" id="UP000256485">
    <property type="component" value="Unassembled WGS sequence"/>
</dbReference>
<dbReference type="OrthoDB" id="9810449at2"/>
<proteinExistence type="predicted"/>
<dbReference type="PANTHER" id="PTHR19288:SF95">
    <property type="entry name" value="D-GLYCEROL 3-PHOSPHATE PHOSPHATASE"/>
    <property type="match status" value="1"/>
</dbReference>
<protein>
    <submittedName>
        <fullName evidence="2">HAD superfamily hydrolase (TIGR01450 family)</fullName>
    </submittedName>
</protein>
<dbReference type="RefSeq" id="WP_115851376.1">
    <property type="nucleotide sequence ID" value="NZ_QTUC01000001.1"/>
</dbReference>
<evidence type="ECO:0000259" key="1">
    <source>
        <dbReference type="Pfam" id="PF18407"/>
    </source>
</evidence>
<dbReference type="InterPro" id="IPR023214">
    <property type="entry name" value="HAD_sf"/>
</dbReference>
<keyword evidence="2" id="KW-0378">Hydrolase</keyword>
<evidence type="ECO:0000313" key="2">
    <source>
        <dbReference type="EMBL" id="REF38015.1"/>
    </source>
</evidence>
<dbReference type="GO" id="GO:0016791">
    <property type="term" value="F:phosphatase activity"/>
    <property type="evidence" value="ECO:0007669"/>
    <property type="project" value="TreeGrafter"/>
</dbReference>
<feature type="domain" description="GCN5-related N-acetyltransferase-like" evidence="1">
    <location>
        <begin position="295"/>
        <end position="347"/>
    </location>
</feature>
<dbReference type="InterPro" id="IPR041065">
    <property type="entry name" value="GNAT-like"/>
</dbReference>
<gene>
    <name evidence="2" type="ORF">DFJ64_3484</name>
</gene>
<dbReference type="NCBIfam" id="TIGR01460">
    <property type="entry name" value="HAD-SF-IIA"/>
    <property type="match status" value="1"/>
</dbReference>
<name>A0A3D9VFT0_THECX</name>
<sequence length="355" mass="36336">MSHTLPTGRPLGLQPLSEAPRPLVDLYDTGLFDLDGVVYIGAHAVPGAPAALDQARSRGMRVMFLTNNASRTPEAVAAHLTGVGVPATAEDVVTAAQAAAGLVAERVPPGARVLVVGGDGLVAALRERGLVPVFSASERPSAVVQGFHPDVGWRQLAEGAYAVAAGIPWVASNVDVTLPTDGGLAPGNGALVEVIRLATGRDPVVAGKPGPTLFTEALTRTGGRRPLVVGDRLDTDIEGAHAAGLPSLLVLTGVTRLRDLLTAPPARRPTYIAADLGGMFVAHPRPVVRPGHASCGGWAVDVRPGHDGARRAVLTGEGDPLDGARALLAAVWSVPQPVDADEALERLRRGGAAVG</sequence>
<dbReference type="Gene3D" id="3.40.50.1000">
    <property type="entry name" value="HAD superfamily/HAD-like"/>
    <property type="match status" value="2"/>
</dbReference>
<dbReference type="InterPro" id="IPR036412">
    <property type="entry name" value="HAD-like_sf"/>
</dbReference>
<reference evidence="2 3" key="1">
    <citation type="submission" date="2018-08" db="EMBL/GenBank/DDBJ databases">
        <title>Sequencing the genomes of 1000 actinobacteria strains.</title>
        <authorList>
            <person name="Klenk H.-P."/>
        </authorList>
    </citation>
    <scope>NUCLEOTIDE SEQUENCE [LARGE SCALE GENOMIC DNA]</scope>
    <source>
        <strain evidence="2 3">DSM 22891</strain>
    </source>
</reference>
<dbReference type="Pfam" id="PF13242">
    <property type="entry name" value="Hydrolase_like"/>
    <property type="match status" value="1"/>
</dbReference>